<comment type="caution">
    <text evidence="2">The sequence shown here is derived from an EMBL/GenBank/DDBJ whole genome shotgun (WGS) entry which is preliminary data.</text>
</comment>
<gene>
    <name evidence="2" type="ORF">ABEB36_013959</name>
</gene>
<sequence>MGCDKSPRSIAKKLRKLQKQLERYERGGSSSSTRRSRTSQSSRMSSRVRQASTSRSVSPGLMDNLPESQDISEDLNTEDSPDTKIIEGLSDGGRLLCGVHYTQSTSRRTLIGAALKFDKKLQDTMIMAPIQTLLFGEGLGDRISQYKSLQRSAAELRPKSVAPTAGSSGNKESKRNNLNFRGPPR</sequence>
<accession>A0ABD1E334</accession>
<feature type="region of interest" description="Disordered" evidence="1">
    <location>
        <begin position="1"/>
        <end position="82"/>
    </location>
</feature>
<protein>
    <submittedName>
        <fullName evidence="2">Uncharacterized protein</fullName>
    </submittedName>
</protein>
<feature type="compositionally biased region" description="Low complexity" evidence="1">
    <location>
        <begin position="27"/>
        <end position="52"/>
    </location>
</feature>
<dbReference type="EMBL" id="JBDJPC010000012">
    <property type="protein sequence ID" value="KAL1489014.1"/>
    <property type="molecule type" value="Genomic_DNA"/>
</dbReference>
<feature type="compositionally biased region" description="Acidic residues" evidence="1">
    <location>
        <begin position="70"/>
        <end position="80"/>
    </location>
</feature>
<reference evidence="2 3" key="1">
    <citation type="submission" date="2024-05" db="EMBL/GenBank/DDBJ databases">
        <title>Genetic variation in Jamaican populations of the coffee berry borer (Hypothenemus hampei).</title>
        <authorList>
            <person name="Errbii M."/>
            <person name="Myrie A."/>
        </authorList>
    </citation>
    <scope>NUCLEOTIDE SEQUENCE [LARGE SCALE GENOMIC DNA]</scope>
    <source>
        <strain evidence="2">JA-Hopewell-2020-01-JO</strain>
        <tissue evidence="2">Whole body</tissue>
    </source>
</reference>
<organism evidence="2 3">
    <name type="scientific">Hypothenemus hampei</name>
    <name type="common">Coffee berry borer</name>
    <dbReference type="NCBI Taxonomy" id="57062"/>
    <lineage>
        <taxon>Eukaryota</taxon>
        <taxon>Metazoa</taxon>
        <taxon>Ecdysozoa</taxon>
        <taxon>Arthropoda</taxon>
        <taxon>Hexapoda</taxon>
        <taxon>Insecta</taxon>
        <taxon>Pterygota</taxon>
        <taxon>Neoptera</taxon>
        <taxon>Endopterygota</taxon>
        <taxon>Coleoptera</taxon>
        <taxon>Polyphaga</taxon>
        <taxon>Cucujiformia</taxon>
        <taxon>Curculionidae</taxon>
        <taxon>Scolytinae</taxon>
        <taxon>Hypothenemus</taxon>
    </lineage>
</organism>
<proteinExistence type="predicted"/>
<evidence type="ECO:0000256" key="1">
    <source>
        <dbReference type="SAM" id="MobiDB-lite"/>
    </source>
</evidence>
<evidence type="ECO:0000313" key="2">
    <source>
        <dbReference type="EMBL" id="KAL1489014.1"/>
    </source>
</evidence>
<name>A0ABD1E334_HYPHA</name>
<evidence type="ECO:0000313" key="3">
    <source>
        <dbReference type="Proteomes" id="UP001566132"/>
    </source>
</evidence>
<dbReference type="AlphaFoldDB" id="A0ABD1E334"/>
<keyword evidence="3" id="KW-1185">Reference proteome</keyword>
<dbReference type="Proteomes" id="UP001566132">
    <property type="component" value="Unassembled WGS sequence"/>
</dbReference>
<feature type="region of interest" description="Disordered" evidence="1">
    <location>
        <begin position="151"/>
        <end position="185"/>
    </location>
</feature>